<dbReference type="Proteomes" id="UP000266841">
    <property type="component" value="Unassembled WGS sequence"/>
</dbReference>
<evidence type="ECO:0000313" key="2">
    <source>
        <dbReference type="EMBL" id="EJK54245.1"/>
    </source>
</evidence>
<proteinExistence type="predicted"/>
<protein>
    <submittedName>
        <fullName evidence="2">Uncharacterized protein</fullName>
    </submittedName>
</protein>
<gene>
    <name evidence="2" type="ORF">THAOC_26153</name>
</gene>
<dbReference type="AlphaFoldDB" id="K0RMB5"/>
<reference evidence="2 3" key="1">
    <citation type="journal article" date="2012" name="Genome Biol.">
        <title>Genome and low-iron response of an oceanic diatom adapted to chronic iron limitation.</title>
        <authorList>
            <person name="Lommer M."/>
            <person name="Specht M."/>
            <person name="Roy A.S."/>
            <person name="Kraemer L."/>
            <person name="Andreson R."/>
            <person name="Gutowska M.A."/>
            <person name="Wolf J."/>
            <person name="Bergner S.V."/>
            <person name="Schilhabel M.B."/>
            <person name="Klostermeier U.C."/>
            <person name="Beiko R.G."/>
            <person name="Rosenstiel P."/>
            <person name="Hippler M."/>
            <person name="Laroche J."/>
        </authorList>
    </citation>
    <scope>NUCLEOTIDE SEQUENCE [LARGE SCALE GENOMIC DNA]</scope>
    <source>
        <strain evidence="2 3">CCMP1005</strain>
    </source>
</reference>
<feature type="region of interest" description="Disordered" evidence="1">
    <location>
        <begin position="80"/>
        <end position="115"/>
    </location>
</feature>
<accession>K0RMB5</accession>
<keyword evidence="3" id="KW-1185">Reference proteome</keyword>
<evidence type="ECO:0000256" key="1">
    <source>
        <dbReference type="SAM" id="MobiDB-lite"/>
    </source>
</evidence>
<evidence type="ECO:0000313" key="3">
    <source>
        <dbReference type="Proteomes" id="UP000266841"/>
    </source>
</evidence>
<sequence>CWIAQISAKQWGAALEEEVVIRVHAVFLLPISIGREDGGYPRFNLSTPRALVAPTHTHTAPERGRANWRPHWYTASSLTTIDQRRVTAEGPQGSEGPRGGLHLRDNPAPRPALGT</sequence>
<name>K0RMB5_THAOC</name>
<comment type="caution">
    <text evidence="2">The sequence shown here is derived from an EMBL/GenBank/DDBJ whole genome shotgun (WGS) entry which is preliminary data.</text>
</comment>
<feature type="non-terminal residue" evidence="2">
    <location>
        <position position="1"/>
    </location>
</feature>
<dbReference type="EMBL" id="AGNL01036130">
    <property type="protein sequence ID" value="EJK54245.1"/>
    <property type="molecule type" value="Genomic_DNA"/>
</dbReference>
<organism evidence="2 3">
    <name type="scientific">Thalassiosira oceanica</name>
    <name type="common">Marine diatom</name>
    <dbReference type="NCBI Taxonomy" id="159749"/>
    <lineage>
        <taxon>Eukaryota</taxon>
        <taxon>Sar</taxon>
        <taxon>Stramenopiles</taxon>
        <taxon>Ochrophyta</taxon>
        <taxon>Bacillariophyta</taxon>
        <taxon>Coscinodiscophyceae</taxon>
        <taxon>Thalassiosirophycidae</taxon>
        <taxon>Thalassiosirales</taxon>
        <taxon>Thalassiosiraceae</taxon>
        <taxon>Thalassiosira</taxon>
    </lineage>
</organism>